<dbReference type="InterPro" id="IPR036477">
    <property type="entry name" value="Formyl_transf_N_sf"/>
</dbReference>
<dbReference type="EMBL" id="QFRJ01000002">
    <property type="protein sequence ID" value="PWH86406.1"/>
    <property type="molecule type" value="Genomic_DNA"/>
</dbReference>
<comment type="caution">
    <text evidence="3">The sequence shown here is derived from an EMBL/GenBank/DDBJ whole genome shotgun (WGS) entry which is preliminary data.</text>
</comment>
<dbReference type="InterPro" id="IPR002376">
    <property type="entry name" value="Formyl_transf_N"/>
</dbReference>
<dbReference type="Pfam" id="PF02911">
    <property type="entry name" value="Formyl_trans_C"/>
    <property type="match status" value="1"/>
</dbReference>
<dbReference type="Proteomes" id="UP000245370">
    <property type="component" value="Unassembled WGS sequence"/>
</dbReference>
<reference evidence="3 4" key="2">
    <citation type="submission" date="2018-05" db="EMBL/GenBank/DDBJ databases">
        <authorList>
            <person name="Lanie J.A."/>
            <person name="Ng W.-L."/>
            <person name="Kazmierczak K.M."/>
            <person name="Andrzejewski T.M."/>
            <person name="Davidsen T.M."/>
            <person name="Wayne K.J."/>
            <person name="Tettelin H."/>
            <person name="Glass J.I."/>
            <person name="Rusch D."/>
            <person name="Podicherti R."/>
            <person name="Tsui H.-C.T."/>
            <person name="Winkler M.E."/>
        </authorList>
    </citation>
    <scope>NUCLEOTIDE SEQUENCE [LARGE SCALE GENOMIC DNA]</scope>
    <source>
        <strain evidence="3 4">C305</strain>
    </source>
</reference>
<dbReference type="SUPFAM" id="SSF50486">
    <property type="entry name" value="FMT C-terminal domain-like"/>
    <property type="match status" value="1"/>
</dbReference>
<dbReference type="OrthoDB" id="9802815at2"/>
<dbReference type="InterPro" id="IPR005793">
    <property type="entry name" value="Formyl_trans_C"/>
</dbReference>
<dbReference type="GO" id="GO:0005829">
    <property type="term" value="C:cytosol"/>
    <property type="evidence" value="ECO:0007669"/>
    <property type="project" value="TreeGrafter"/>
</dbReference>
<dbReference type="PANTHER" id="PTHR11138:SF5">
    <property type="entry name" value="METHIONYL-TRNA FORMYLTRANSFERASE, MITOCHONDRIAL"/>
    <property type="match status" value="1"/>
</dbReference>
<name>A0A2U2XF26_9FLAO</name>
<dbReference type="PANTHER" id="PTHR11138">
    <property type="entry name" value="METHIONYL-TRNA FORMYLTRANSFERASE"/>
    <property type="match status" value="1"/>
</dbReference>
<evidence type="ECO:0000259" key="2">
    <source>
        <dbReference type="Pfam" id="PF02911"/>
    </source>
</evidence>
<proteinExistence type="predicted"/>
<organism evidence="3 4">
    <name type="scientific">Brumimicrobium oceani</name>
    <dbReference type="NCBI Taxonomy" id="2100725"/>
    <lineage>
        <taxon>Bacteria</taxon>
        <taxon>Pseudomonadati</taxon>
        <taxon>Bacteroidota</taxon>
        <taxon>Flavobacteriia</taxon>
        <taxon>Flavobacteriales</taxon>
        <taxon>Crocinitomicaceae</taxon>
        <taxon>Brumimicrobium</taxon>
    </lineage>
</organism>
<evidence type="ECO:0000313" key="4">
    <source>
        <dbReference type="Proteomes" id="UP000245370"/>
    </source>
</evidence>
<dbReference type="CDD" id="cd08702">
    <property type="entry name" value="Arna_FMT_C"/>
    <property type="match status" value="1"/>
</dbReference>
<feature type="domain" description="Formyl transferase N-terminal" evidence="1">
    <location>
        <begin position="1"/>
        <end position="165"/>
    </location>
</feature>
<dbReference type="CDD" id="cd08651">
    <property type="entry name" value="FMT_core_like_4"/>
    <property type="match status" value="1"/>
</dbReference>
<dbReference type="Gene3D" id="3.40.50.12230">
    <property type="match status" value="1"/>
</dbReference>
<dbReference type="GO" id="GO:0004479">
    <property type="term" value="F:methionyl-tRNA formyltransferase activity"/>
    <property type="evidence" value="ECO:0007669"/>
    <property type="project" value="TreeGrafter"/>
</dbReference>
<dbReference type="SUPFAM" id="SSF53328">
    <property type="entry name" value="Formyltransferase"/>
    <property type="match status" value="1"/>
</dbReference>
<evidence type="ECO:0000313" key="3">
    <source>
        <dbReference type="EMBL" id="PWH86406.1"/>
    </source>
</evidence>
<feature type="domain" description="Formyl transferase C-terminal" evidence="2">
    <location>
        <begin position="205"/>
        <end position="287"/>
    </location>
</feature>
<keyword evidence="3" id="KW-0808">Transferase</keyword>
<evidence type="ECO:0000259" key="1">
    <source>
        <dbReference type="Pfam" id="PF00551"/>
    </source>
</evidence>
<gene>
    <name evidence="3" type="ORF">DIT68_03975</name>
</gene>
<reference evidence="3 4" key="1">
    <citation type="submission" date="2018-05" db="EMBL/GenBank/DDBJ databases">
        <title>Brumimicrobium oceani sp. nov., isolated from coastal sediment.</title>
        <authorList>
            <person name="Kou Y."/>
        </authorList>
    </citation>
    <scope>NUCLEOTIDE SEQUENCE [LARGE SCALE GENOMIC DNA]</scope>
    <source>
        <strain evidence="3 4">C305</strain>
    </source>
</reference>
<sequence length="297" mass="34103">MKILFIGTVDFSYSCLEHLIENNFKICGVITKRKSNFNSDFSDLTPLCNKFNIPTYFDEKSNNETKEEFISNQKPDIIYCFGWSYLLPTSILNATKHGVIGFHPSLLPNNRGRHPIIWALFLGLKKTGSSFFIMDKDADTGDIISQKVIKVSPQDTATTLYDEIKCIALNQIIDFSNHYQNKGEAPLRIKQNKNQGNSWRKRGKLDGIIDFRMNSLSIFNLVRALTHPYVGAHIEIENKEIKIWEVSISKVDYPINYEPGKVLDIIDNTKIVVKTYDSAIILEKHEFTELPKINEYL</sequence>
<dbReference type="Pfam" id="PF00551">
    <property type="entry name" value="Formyl_trans_N"/>
    <property type="match status" value="1"/>
</dbReference>
<dbReference type="InterPro" id="IPR011034">
    <property type="entry name" value="Formyl_transferase-like_C_sf"/>
</dbReference>
<protein>
    <submittedName>
        <fullName evidence="3">Formyl transferase</fullName>
    </submittedName>
</protein>
<dbReference type="AlphaFoldDB" id="A0A2U2XF26"/>
<accession>A0A2U2XF26</accession>
<keyword evidence="4" id="KW-1185">Reference proteome</keyword>